<feature type="non-terminal residue" evidence="2">
    <location>
        <position position="52"/>
    </location>
</feature>
<dbReference type="Proteomes" id="UP000823405">
    <property type="component" value="Unassembled WGS sequence"/>
</dbReference>
<evidence type="ECO:0000313" key="2">
    <source>
        <dbReference type="EMBL" id="KAG0272719.1"/>
    </source>
</evidence>
<gene>
    <name evidence="2" type="ORF">BGZ97_010901</name>
</gene>
<keyword evidence="1" id="KW-1133">Transmembrane helix</keyword>
<keyword evidence="3" id="KW-1185">Reference proteome</keyword>
<sequence>MIKTIAIATTNIENLYAQSLPAGVKIGVIGLRAMSVILMGSFMGIMGGGRPL</sequence>
<protein>
    <submittedName>
        <fullName evidence="2">Uncharacterized protein</fullName>
    </submittedName>
</protein>
<dbReference type="AlphaFoldDB" id="A0A9P6QK26"/>
<dbReference type="EMBL" id="JAAAIN010005876">
    <property type="protein sequence ID" value="KAG0272719.1"/>
    <property type="molecule type" value="Genomic_DNA"/>
</dbReference>
<accession>A0A9P6QK26</accession>
<evidence type="ECO:0000256" key="1">
    <source>
        <dbReference type="SAM" id="Phobius"/>
    </source>
</evidence>
<reference evidence="2" key="1">
    <citation type="journal article" date="2020" name="Fungal Divers.">
        <title>Resolving the Mortierellaceae phylogeny through synthesis of multi-gene phylogenetics and phylogenomics.</title>
        <authorList>
            <person name="Vandepol N."/>
            <person name="Liber J."/>
            <person name="Desiro A."/>
            <person name="Na H."/>
            <person name="Kennedy M."/>
            <person name="Barry K."/>
            <person name="Grigoriev I.V."/>
            <person name="Miller A.N."/>
            <person name="O'Donnell K."/>
            <person name="Stajich J.E."/>
            <person name="Bonito G."/>
        </authorList>
    </citation>
    <scope>NUCLEOTIDE SEQUENCE</scope>
    <source>
        <strain evidence="2">NVP60</strain>
    </source>
</reference>
<organism evidence="2 3">
    <name type="scientific">Linnemannia gamsii</name>
    <dbReference type="NCBI Taxonomy" id="64522"/>
    <lineage>
        <taxon>Eukaryota</taxon>
        <taxon>Fungi</taxon>
        <taxon>Fungi incertae sedis</taxon>
        <taxon>Mucoromycota</taxon>
        <taxon>Mortierellomycotina</taxon>
        <taxon>Mortierellomycetes</taxon>
        <taxon>Mortierellales</taxon>
        <taxon>Mortierellaceae</taxon>
        <taxon>Linnemannia</taxon>
    </lineage>
</organism>
<evidence type="ECO:0000313" key="3">
    <source>
        <dbReference type="Proteomes" id="UP000823405"/>
    </source>
</evidence>
<name>A0A9P6QK26_9FUNG</name>
<feature type="transmembrane region" description="Helical" evidence="1">
    <location>
        <begin position="26"/>
        <end position="46"/>
    </location>
</feature>
<comment type="caution">
    <text evidence="2">The sequence shown here is derived from an EMBL/GenBank/DDBJ whole genome shotgun (WGS) entry which is preliminary data.</text>
</comment>
<keyword evidence="1" id="KW-0812">Transmembrane</keyword>
<keyword evidence="1" id="KW-0472">Membrane</keyword>
<proteinExistence type="predicted"/>